<feature type="binding site" evidence="6">
    <location>
        <begin position="161"/>
        <end position="163"/>
    </location>
    <ligand>
        <name>ATP</name>
        <dbReference type="ChEBI" id="CHEBI:30616"/>
    </ligand>
</feature>
<dbReference type="NCBIfam" id="TIGR00904">
    <property type="entry name" value="mreB"/>
    <property type="match status" value="1"/>
</dbReference>
<keyword evidence="4 6" id="KW-0133">Cell shape</keyword>
<evidence type="ECO:0000256" key="1">
    <source>
        <dbReference type="ARBA" id="ARBA00022490"/>
    </source>
</evidence>
<dbReference type="SUPFAM" id="SSF53067">
    <property type="entry name" value="Actin-like ATPase domain"/>
    <property type="match status" value="2"/>
</dbReference>
<evidence type="ECO:0000313" key="8">
    <source>
        <dbReference type="Proteomes" id="UP000614469"/>
    </source>
</evidence>
<dbReference type="PANTHER" id="PTHR42749:SF1">
    <property type="entry name" value="CELL SHAPE-DETERMINING PROTEIN MREB"/>
    <property type="match status" value="1"/>
</dbReference>
<evidence type="ECO:0000256" key="5">
    <source>
        <dbReference type="ARBA" id="ARBA00023458"/>
    </source>
</evidence>
<organism evidence="7 8">
    <name type="scientific">Candidatus Desulfolinea nitratireducens</name>
    <dbReference type="NCBI Taxonomy" id="2841698"/>
    <lineage>
        <taxon>Bacteria</taxon>
        <taxon>Bacillati</taxon>
        <taxon>Chloroflexota</taxon>
        <taxon>Anaerolineae</taxon>
        <taxon>Anaerolineales</taxon>
        <taxon>Anaerolineales incertae sedis</taxon>
        <taxon>Candidatus Desulfolinea</taxon>
    </lineage>
</organism>
<accession>A0A8J6NPS0</accession>
<evidence type="ECO:0000256" key="4">
    <source>
        <dbReference type="ARBA" id="ARBA00022960"/>
    </source>
</evidence>
<dbReference type="Proteomes" id="UP000614469">
    <property type="component" value="Unassembled WGS sequence"/>
</dbReference>
<comment type="caution">
    <text evidence="7">The sequence shown here is derived from an EMBL/GenBank/DDBJ whole genome shotgun (WGS) entry which is preliminary data.</text>
</comment>
<dbReference type="Gene3D" id="3.30.420.40">
    <property type="match status" value="3"/>
</dbReference>
<keyword evidence="3 6" id="KW-0067">ATP-binding</keyword>
<dbReference type="HAMAP" id="MF_02207">
    <property type="entry name" value="MreB"/>
    <property type="match status" value="1"/>
</dbReference>
<dbReference type="GO" id="GO:0005524">
    <property type="term" value="F:ATP binding"/>
    <property type="evidence" value="ECO:0007669"/>
    <property type="project" value="UniProtKB-KW"/>
</dbReference>
<dbReference type="InterPro" id="IPR056546">
    <property type="entry name" value="MreB_MamK-like"/>
</dbReference>
<comment type="function">
    <text evidence="6">Forms membrane-associated dynamic filaments that are essential for cell shape determination. Acts by regulating cell wall synthesis and cell elongation, and thus cell shape. A feedback loop between cell geometry and MreB localization may maintain elongated cell shape by targeting cell wall growth to regions of negative cell wall curvature.</text>
</comment>
<name>A0A8J6NPS0_9CHLR</name>
<keyword evidence="2 6" id="KW-0547">Nucleotide-binding</keyword>
<comment type="caution">
    <text evidence="6">Lacks conserved residue(s) required for the propagation of feature annotation.</text>
</comment>
<dbReference type="NCBIfam" id="NF010539">
    <property type="entry name" value="PRK13927.1"/>
    <property type="match status" value="1"/>
</dbReference>
<comment type="subcellular location">
    <subcellularLocation>
        <location evidence="6">Cytoplasm</location>
    </subcellularLocation>
    <text evidence="6">Membrane-associated.</text>
</comment>
<dbReference type="PANTHER" id="PTHR42749">
    <property type="entry name" value="CELL SHAPE-DETERMINING PROTEIN MREB"/>
    <property type="match status" value="1"/>
</dbReference>
<keyword evidence="1 6" id="KW-0963">Cytoplasm</keyword>
<dbReference type="AlphaFoldDB" id="A0A8J6NPS0"/>
<evidence type="ECO:0000256" key="2">
    <source>
        <dbReference type="ARBA" id="ARBA00022741"/>
    </source>
</evidence>
<protein>
    <recommendedName>
        <fullName evidence="6">Cell shape-determining protein MreB</fullName>
    </recommendedName>
</protein>
<evidence type="ECO:0000256" key="6">
    <source>
        <dbReference type="HAMAP-Rule" id="MF_02207"/>
    </source>
</evidence>
<dbReference type="EMBL" id="JACNJN010000127">
    <property type="protein sequence ID" value="MBC8335889.1"/>
    <property type="molecule type" value="Genomic_DNA"/>
</dbReference>
<dbReference type="GO" id="GO:0005737">
    <property type="term" value="C:cytoplasm"/>
    <property type="evidence" value="ECO:0007669"/>
    <property type="project" value="UniProtKB-SubCell"/>
</dbReference>
<dbReference type="Pfam" id="PF06723">
    <property type="entry name" value="MreB_Mbl"/>
    <property type="match status" value="1"/>
</dbReference>
<dbReference type="GO" id="GO:0008360">
    <property type="term" value="P:regulation of cell shape"/>
    <property type="evidence" value="ECO:0007669"/>
    <property type="project" value="UniProtKB-UniRule"/>
</dbReference>
<feature type="binding site" evidence="6">
    <location>
        <begin position="289"/>
        <end position="292"/>
    </location>
    <ligand>
        <name>ATP</name>
        <dbReference type="ChEBI" id="CHEBI:30616"/>
    </ligand>
</feature>
<reference evidence="7 8" key="1">
    <citation type="submission" date="2020-08" db="EMBL/GenBank/DDBJ databases">
        <title>Bridging the membrane lipid divide: bacteria of the FCB group superphylum have the potential to synthesize archaeal ether lipids.</title>
        <authorList>
            <person name="Villanueva L."/>
            <person name="Von Meijenfeldt F.A.B."/>
            <person name="Westbye A.B."/>
            <person name="Yadav S."/>
            <person name="Hopmans E.C."/>
            <person name="Dutilh B.E."/>
            <person name="Sinninghe Damste J.S."/>
        </authorList>
    </citation>
    <scope>NUCLEOTIDE SEQUENCE [LARGE SCALE GENOMIC DNA]</scope>
    <source>
        <strain evidence="7">NIOZ-UU36</strain>
    </source>
</reference>
<dbReference type="PRINTS" id="PR01652">
    <property type="entry name" value="SHAPEPROTEIN"/>
</dbReference>
<evidence type="ECO:0000313" key="7">
    <source>
        <dbReference type="EMBL" id="MBC8335889.1"/>
    </source>
</evidence>
<proteinExistence type="inferred from homology"/>
<gene>
    <name evidence="6" type="primary">mreB</name>
    <name evidence="7" type="ORF">H8E29_11525</name>
</gene>
<dbReference type="CDD" id="cd10225">
    <property type="entry name" value="ASKHA_NBD_MreB-like"/>
    <property type="match status" value="1"/>
</dbReference>
<dbReference type="GO" id="GO:0000902">
    <property type="term" value="P:cell morphogenesis"/>
    <property type="evidence" value="ECO:0007669"/>
    <property type="project" value="InterPro"/>
</dbReference>
<comment type="subunit">
    <text evidence="6">Forms polymers.</text>
</comment>
<dbReference type="InterPro" id="IPR043129">
    <property type="entry name" value="ATPase_NBD"/>
</dbReference>
<comment type="similarity">
    <text evidence="5 6">Belongs to the FtsA/MreB family.</text>
</comment>
<feature type="binding site" evidence="6">
    <location>
        <begin position="209"/>
        <end position="212"/>
    </location>
    <ligand>
        <name>ATP</name>
        <dbReference type="ChEBI" id="CHEBI:30616"/>
    </ligand>
</feature>
<evidence type="ECO:0000256" key="3">
    <source>
        <dbReference type="ARBA" id="ARBA00022840"/>
    </source>
</evidence>
<sequence>MAIFSKDLGIDLGTINTRLADNTQVLLNEPTIVAIEVDEERMSEKMVSIGQEALNMYGRVPENIEVVRPLKNGVIADYVITEALLSYLLQQVGGSMRIFRPRVMISVPYGVTSVERRAVYEAVLEAGSREAYLIQQTTAAALGIDLPISSPSGNMVISLGGGSTEASVMAMYGIVSAETLRAGGLDMDEAIITYIRRKYGVVIGQITAEQLKIKIGAAVPQDQEQSMEVQGQDQVTGLPRPITLTTGEIVEALQDPLKDVIETGRRVLEKTPPELVADIIDRGVALCGGGALLRGIDKLLTKALGIPAYLVDNPLTCVVEGTVRGLELYPVLQRSLPKV</sequence>
<dbReference type="InterPro" id="IPR004753">
    <property type="entry name" value="MreB"/>
</dbReference>